<reference evidence="1" key="2">
    <citation type="journal article" date="2015" name="Data Brief">
        <title>Shoot transcriptome of the giant reed, Arundo donax.</title>
        <authorList>
            <person name="Barrero R.A."/>
            <person name="Guerrero F.D."/>
            <person name="Moolhuijzen P."/>
            <person name="Goolsby J.A."/>
            <person name="Tidwell J."/>
            <person name="Bellgard S.E."/>
            <person name="Bellgard M.I."/>
        </authorList>
    </citation>
    <scope>NUCLEOTIDE SEQUENCE</scope>
    <source>
        <tissue evidence="1">Shoot tissue taken approximately 20 cm above the soil surface</tissue>
    </source>
</reference>
<proteinExistence type="predicted"/>
<dbReference type="AlphaFoldDB" id="A0A0A9AJP5"/>
<accession>A0A0A9AJP5</accession>
<dbReference type="EMBL" id="GBRH01246499">
    <property type="protein sequence ID" value="JAD51396.1"/>
    <property type="molecule type" value="Transcribed_RNA"/>
</dbReference>
<evidence type="ECO:0000313" key="1">
    <source>
        <dbReference type="EMBL" id="JAD51396.1"/>
    </source>
</evidence>
<name>A0A0A9AJP5_ARUDO</name>
<reference evidence="1" key="1">
    <citation type="submission" date="2014-09" db="EMBL/GenBank/DDBJ databases">
        <authorList>
            <person name="Magalhaes I.L.F."/>
            <person name="Oliveira U."/>
            <person name="Santos F.R."/>
            <person name="Vidigal T.H.D.A."/>
            <person name="Brescovit A.D."/>
            <person name="Santos A.J."/>
        </authorList>
    </citation>
    <scope>NUCLEOTIDE SEQUENCE</scope>
    <source>
        <tissue evidence="1">Shoot tissue taken approximately 20 cm above the soil surface</tissue>
    </source>
</reference>
<organism evidence="1">
    <name type="scientific">Arundo donax</name>
    <name type="common">Giant reed</name>
    <name type="synonym">Donax arundinaceus</name>
    <dbReference type="NCBI Taxonomy" id="35708"/>
    <lineage>
        <taxon>Eukaryota</taxon>
        <taxon>Viridiplantae</taxon>
        <taxon>Streptophyta</taxon>
        <taxon>Embryophyta</taxon>
        <taxon>Tracheophyta</taxon>
        <taxon>Spermatophyta</taxon>
        <taxon>Magnoliopsida</taxon>
        <taxon>Liliopsida</taxon>
        <taxon>Poales</taxon>
        <taxon>Poaceae</taxon>
        <taxon>PACMAD clade</taxon>
        <taxon>Arundinoideae</taxon>
        <taxon>Arundineae</taxon>
        <taxon>Arundo</taxon>
    </lineage>
</organism>
<sequence length="34" mass="3919">MARVQGRRKRLCFGWSARCAGREEEVGFAVVTKY</sequence>
<protein>
    <submittedName>
        <fullName evidence="1">Uncharacterized protein</fullName>
    </submittedName>
</protein>